<evidence type="ECO:0000313" key="9">
    <source>
        <dbReference type="EMBL" id="RGD78904.1"/>
    </source>
</evidence>
<protein>
    <recommendedName>
        <fullName evidence="8">PTS EIIB type-3 domain-containing protein</fullName>
    </recommendedName>
</protein>
<dbReference type="AlphaFoldDB" id="A0A3E3E995"/>
<name>A0A3E3E995_9FIRM</name>
<dbReference type="GO" id="GO:0016301">
    <property type="term" value="F:kinase activity"/>
    <property type="evidence" value="ECO:0007669"/>
    <property type="project" value="UniProtKB-KW"/>
</dbReference>
<dbReference type="Gene3D" id="3.40.50.2300">
    <property type="match status" value="1"/>
</dbReference>
<evidence type="ECO:0000259" key="8">
    <source>
        <dbReference type="PROSITE" id="PS51100"/>
    </source>
</evidence>
<dbReference type="InterPro" id="IPR013012">
    <property type="entry name" value="PTS_EIIB_3"/>
</dbReference>
<keyword evidence="1" id="KW-0813">Transport</keyword>
<evidence type="ECO:0000256" key="3">
    <source>
        <dbReference type="ARBA" id="ARBA00022597"/>
    </source>
</evidence>
<gene>
    <name evidence="9" type="ORF">DXB93_16795</name>
</gene>
<feature type="modified residue" description="Phosphocysteine; by EIIA" evidence="7">
    <location>
        <position position="8"/>
    </location>
</feature>
<dbReference type="InterPro" id="IPR036095">
    <property type="entry name" value="PTS_EIIB-like_sf"/>
</dbReference>
<dbReference type="PANTHER" id="PTHR34581:SF2">
    <property type="entry name" value="PTS SYSTEM N,N'-DIACETYLCHITOBIOSE-SPECIFIC EIIB COMPONENT"/>
    <property type="match status" value="1"/>
</dbReference>
<dbReference type="PANTHER" id="PTHR34581">
    <property type="entry name" value="PTS SYSTEM N,N'-DIACETYLCHITOBIOSE-SPECIFIC EIIB COMPONENT"/>
    <property type="match status" value="1"/>
</dbReference>
<dbReference type="Proteomes" id="UP000261032">
    <property type="component" value="Unassembled WGS sequence"/>
</dbReference>
<dbReference type="Pfam" id="PF02302">
    <property type="entry name" value="PTS_IIB"/>
    <property type="match status" value="1"/>
</dbReference>
<evidence type="ECO:0000256" key="2">
    <source>
        <dbReference type="ARBA" id="ARBA00022553"/>
    </source>
</evidence>
<keyword evidence="4" id="KW-0808">Transferase</keyword>
<feature type="domain" description="PTS EIIB type-3" evidence="8">
    <location>
        <begin position="1"/>
        <end position="99"/>
    </location>
</feature>
<dbReference type="EMBL" id="QUSL01000042">
    <property type="protein sequence ID" value="RGD78904.1"/>
    <property type="molecule type" value="Genomic_DNA"/>
</dbReference>
<keyword evidence="3" id="KW-0762">Sugar transport</keyword>
<dbReference type="GO" id="GO:0008982">
    <property type="term" value="F:protein-N(PI)-phosphohistidine-sugar phosphotransferase activity"/>
    <property type="evidence" value="ECO:0007669"/>
    <property type="project" value="InterPro"/>
</dbReference>
<reference evidence="9 10" key="1">
    <citation type="submission" date="2018-08" db="EMBL/GenBank/DDBJ databases">
        <title>A genome reference for cultivated species of the human gut microbiota.</title>
        <authorList>
            <person name="Zou Y."/>
            <person name="Xue W."/>
            <person name="Luo G."/>
        </authorList>
    </citation>
    <scope>NUCLEOTIDE SEQUENCE [LARGE SCALE GENOMIC DNA]</scope>
    <source>
        <strain evidence="9 10">OM06-4</strain>
    </source>
</reference>
<keyword evidence="6" id="KW-0418">Kinase</keyword>
<comment type="caution">
    <text evidence="9">The sequence shown here is derived from an EMBL/GenBank/DDBJ whole genome shotgun (WGS) entry which is preliminary data.</text>
</comment>
<dbReference type="InterPro" id="IPR003501">
    <property type="entry name" value="PTS_EIIB_2/3"/>
</dbReference>
<dbReference type="RefSeq" id="WP_117582508.1">
    <property type="nucleotide sequence ID" value="NZ_QUSL01000042.1"/>
</dbReference>
<dbReference type="PROSITE" id="PS51100">
    <property type="entry name" value="PTS_EIIB_TYPE_3"/>
    <property type="match status" value="1"/>
</dbReference>
<evidence type="ECO:0000256" key="4">
    <source>
        <dbReference type="ARBA" id="ARBA00022679"/>
    </source>
</evidence>
<evidence type="ECO:0000256" key="5">
    <source>
        <dbReference type="ARBA" id="ARBA00022683"/>
    </source>
</evidence>
<evidence type="ECO:0000256" key="7">
    <source>
        <dbReference type="PROSITE-ProRule" id="PRU00423"/>
    </source>
</evidence>
<dbReference type="SUPFAM" id="SSF52794">
    <property type="entry name" value="PTS system IIB component-like"/>
    <property type="match status" value="1"/>
</dbReference>
<sequence length="99" mass="11198">MKRILLLCAAGITTSLLTKKLDDLIREVNEEYQVIACPVAEVAIQGIQAEILLLSPQVRFNYAKIQQMFPDKLVLKIGAEDYKNLNAEKIIKDLKNNLK</sequence>
<keyword evidence="2" id="KW-0597">Phosphoprotein</keyword>
<evidence type="ECO:0000256" key="1">
    <source>
        <dbReference type="ARBA" id="ARBA00022448"/>
    </source>
</evidence>
<evidence type="ECO:0000256" key="6">
    <source>
        <dbReference type="ARBA" id="ARBA00022777"/>
    </source>
</evidence>
<dbReference type="GO" id="GO:0009401">
    <property type="term" value="P:phosphoenolpyruvate-dependent sugar phosphotransferase system"/>
    <property type="evidence" value="ECO:0007669"/>
    <property type="project" value="UniProtKB-KW"/>
</dbReference>
<accession>A0A3E3E995</accession>
<evidence type="ECO:0000313" key="10">
    <source>
        <dbReference type="Proteomes" id="UP000261032"/>
    </source>
</evidence>
<dbReference type="InterPro" id="IPR051819">
    <property type="entry name" value="PTS_sugar-specific_EIIB"/>
</dbReference>
<proteinExistence type="predicted"/>
<keyword evidence="5" id="KW-0598">Phosphotransferase system</keyword>
<organism evidence="9 10">
    <name type="scientific">Thomasclavelia ramosa</name>
    <dbReference type="NCBI Taxonomy" id="1547"/>
    <lineage>
        <taxon>Bacteria</taxon>
        <taxon>Bacillati</taxon>
        <taxon>Bacillota</taxon>
        <taxon>Erysipelotrichia</taxon>
        <taxon>Erysipelotrichales</taxon>
        <taxon>Coprobacillaceae</taxon>
        <taxon>Thomasclavelia</taxon>
    </lineage>
</organism>